<accession>A0AAX6MI93</accession>
<feature type="chain" id="PRO_5043735774" description="AA1-like domain-containing protein" evidence="1">
    <location>
        <begin position="18"/>
        <end position="173"/>
    </location>
</feature>
<evidence type="ECO:0000256" key="1">
    <source>
        <dbReference type="SAM" id="SignalP"/>
    </source>
</evidence>
<keyword evidence="3" id="KW-1185">Reference proteome</keyword>
<gene>
    <name evidence="2" type="ORF">Daesc_006885</name>
</gene>
<dbReference type="EMBL" id="JBANMG010000006">
    <property type="protein sequence ID" value="KAK6952349.1"/>
    <property type="molecule type" value="Genomic_DNA"/>
</dbReference>
<name>A0AAX6MI93_9PEZI</name>
<comment type="caution">
    <text evidence="2">The sequence shown here is derived from an EMBL/GenBank/DDBJ whole genome shotgun (WGS) entry which is preliminary data.</text>
</comment>
<evidence type="ECO:0000313" key="3">
    <source>
        <dbReference type="Proteomes" id="UP001369815"/>
    </source>
</evidence>
<keyword evidence="1" id="KW-0732">Signal</keyword>
<organism evidence="2 3">
    <name type="scientific">Daldinia eschscholtzii</name>
    <dbReference type="NCBI Taxonomy" id="292717"/>
    <lineage>
        <taxon>Eukaryota</taxon>
        <taxon>Fungi</taxon>
        <taxon>Dikarya</taxon>
        <taxon>Ascomycota</taxon>
        <taxon>Pezizomycotina</taxon>
        <taxon>Sordariomycetes</taxon>
        <taxon>Xylariomycetidae</taxon>
        <taxon>Xylariales</taxon>
        <taxon>Hypoxylaceae</taxon>
        <taxon>Daldinia</taxon>
    </lineage>
</organism>
<dbReference type="AlphaFoldDB" id="A0AAX6MI93"/>
<reference evidence="2 3" key="1">
    <citation type="journal article" date="2024" name="Front Chem Biol">
        <title>Unveiling the potential of Daldinia eschscholtzii MFLUCC 19-0629 through bioactivity and bioinformatics studies for enhanced sustainable agriculture production.</title>
        <authorList>
            <person name="Brooks S."/>
            <person name="Weaver J.A."/>
            <person name="Klomchit A."/>
            <person name="Alharthi S.A."/>
            <person name="Onlamun T."/>
            <person name="Nurani R."/>
            <person name="Vong T.K."/>
            <person name="Alberti F."/>
            <person name="Greco C."/>
        </authorList>
    </citation>
    <scope>NUCLEOTIDE SEQUENCE [LARGE SCALE GENOMIC DNA]</scope>
    <source>
        <strain evidence="2">MFLUCC 19-0629</strain>
    </source>
</reference>
<protein>
    <recommendedName>
        <fullName evidence="4">AA1-like domain-containing protein</fullName>
    </recommendedName>
</protein>
<feature type="signal peptide" evidence="1">
    <location>
        <begin position="1"/>
        <end position="17"/>
    </location>
</feature>
<sequence>MRGRVALYLALAGQALAAPASVRRDECAELSTTTPNWKLSNAASSDWPGGQSGRVELFARHVPTNTLADCDVEYRLNAEGKVIDYDPTSTHVCTNFGPSTLNTTVQLDMETLVLNIQSTWTCEGDDKTYSASGSTALKRDTSPGACLVEPSQVGDSTTCPIADVEVEGKLAEA</sequence>
<evidence type="ECO:0000313" key="2">
    <source>
        <dbReference type="EMBL" id="KAK6952349.1"/>
    </source>
</evidence>
<dbReference type="Proteomes" id="UP001369815">
    <property type="component" value="Unassembled WGS sequence"/>
</dbReference>
<proteinExistence type="predicted"/>
<evidence type="ECO:0008006" key="4">
    <source>
        <dbReference type="Google" id="ProtNLM"/>
    </source>
</evidence>